<dbReference type="GO" id="GO:0005737">
    <property type="term" value="C:cytoplasm"/>
    <property type="evidence" value="ECO:0007669"/>
    <property type="project" value="TreeGrafter"/>
</dbReference>
<dbReference type="OrthoDB" id="10266696at2759"/>
<dbReference type="PROSITE" id="PS50115">
    <property type="entry name" value="ARFGAP"/>
    <property type="match status" value="1"/>
</dbReference>
<evidence type="ECO:0000313" key="5">
    <source>
        <dbReference type="Proteomes" id="UP000076761"/>
    </source>
</evidence>
<dbReference type="AlphaFoldDB" id="A0A165QVV4"/>
<feature type="compositionally biased region" description="Gly residues" evidence="2">
    <location>
        <begin position="476"/>
        <end position="488"/>
    </location>
</feature>
<dbReference type="Proteomes" id="UP000076761">
    <property type="component" value="Unassembled WGS sequence"/>
</dbReference>
<dbReference type="PRINTS" id="PR00405">
    <property type="entry name" value="REVINTRACTNG"/>
</dbReference>
<feature type="domain" description="Arf-GAP" evidence="3">
    <location>
        <begin position="14"/>
        <end position="139"/>
    </location>
</feature>
<dbReference type="PANTHER" id="PTHR45705">
    <property type="entry name" value="FI20236P1"/>
    <property type="match status" value="1"/>
</dbReference>
<feature type="compositionally biased region" description="Low complexity" evidence="2">
    <location>
        <begin position="148"/>
        <end position="183"/>
    </location>
</feature>
<keyword evidence="1" id="KW-0862">Zinc</keyword>
<sequence length="488" mass="51678">MSSGVSKVAADRHQRILLELVAQPGNDVCADCKSKNPRWASHNLGIFICVHCAAIHRKMGTHISKIKSLTMDMWTKEQVEHMKNIGNIKSNAVYNPDETRNPPPTNMMEAERDSELEKYIRAKYEFRRFKSRPAQVAEQLLGPSRSASKVPPTRSKTSPSPSRPTSSSIVPASSSLSSYRSQSTNPAPASQPLRSNTYAAPSTPSTQTQPQATSAQVQTQKQSGNPLWDDLVSLQAPSANSTLPLQIASPPTMSAMPQQGLGLQSMNSMAGSFNGVAANPTGFNSLGTSLTGFNNLGASPAGFNSLAPNSTSFAPSMPYSNMTGSSVSSLGVPGMTMSQGSLPNFVSGANPYHQGLQPPSSFTGPSSVPTYSPMNGAVNGMQSNPFGQQQLAGMPTFSQPQAGLSPYPQQQFQPQMSPMLTGAQLPYQPQPQSFSPMPQQYGGSPQPPFASTPSPIPPAGMGQQFQQPGWNAGQPGYAGGQAGQWGAM</sequence>
<dbReference type="EMBL" id="KV425590">
    <property type="protein sequence ID" value="KZT22947.1"/>
    <property type="molecule type" value="Genomic_DNA"/>
</dbReference>
<keyword evidence="1" id="KW-0863">Zinc-finger</keyword>
<name>A0A165QVV4_9AGAM</name>
<feature type="compositionally biased region" description="Low complexity" evidence="2">
    <location>
        <begin position="426"/>
        <end position="441"/>
    </location>
</feature>
<reference evidence="4 5" key="1">
    <citation type="journal article" date="2016" name="Mol. Biol. Evol.">
        <title>Comparative Genomics of Early-Diverging Mushroom-Forming Fungi Provides Insights into the Origins of Lignocellulose Decay Capabilities.</title>
        <authorList>
            <person name="Nagy L.G."/>
            <person name="Riley R."/>
            <person name="Tritt A."/>
            <person name="Adam C."/>
            <person name="Daum C."/>
            <person name="Floudas D."/>
            <person name="Sun H."/>
            <person name="Yadav J.S."/>
            <person name="Pangilinan J."/>
            <person name="Larsson K.H."/>
            <person name="Matsuura K."/>
            <person name="Barry K."/>
            <person name="Labutti K."/>
            <person name="Kuo R."/>
            <person name="Ohm R.A."/>
            <person name="Bhattacharya S.S."/>
            <person name="Shirouzu T."/>
            <person name="Yoshinaga Y."/>
            <person name="Martin F.M."/>
            <person name="Grigoriev I.V."/>
            <person name="Hibbett D.S."/>
        </authorList>
    </citation>
    <scope>NUCLEOTIDE SEQUENCE [LARGE SCALE GENOMIC DNA]</scope>
    <source>
        <strain evidence="4 5">HHB14362 ss-1</strain>
    </source>
</reference>
<feature type="region of interest" description="Disordered" evidence="2">
    <location>
        <begin position="90"/>
        <end position="111"/>
    </location>
</feature>
<dbReference type="InParanoid" id="A0A165QVV4"/>
<dbReference type="GO" id="GO:0005096">
    <property type="term" value="F:GTPase activator activity"/>
    <property type="evidence" value="ECO:0007669"/>
    <property type="project" value="InterPro"/>
</dbReference>
<feature type="compositionally biased region" description="Low complexity" evidence="2">
    <location>
        <begin position="199"/>
        <end position="220"/>
    </location>
</feature>
<dbReference type="Pfam" id="PF01412">
    <property type="entry name" value="ArfGap"/>
    <property type="match status" value="1"/>
</dbReference>
<evidence type="ECO:0000256" key="2">
    <source>
        <dbReference type="SAM" id="MobiDB-lite"/>
    </source>
</evidence>
<dbReference type="InterPro" id="IPR038508">
    <property type="entry name" value="ArfGAP_dom_sf"/>
</dbReference>
<dbReference type="InterPro" id="IPR051718">
    <property type="entry name" value="ARF_GTPase-activating"/>
</dbReference>
<dbReference type="STRING" id="1314782.A0A165QVV4"/>
<evidence type="ECO:0000313" key="4">
    <source>
        <dbReference type="EMBL" id="KZT22947.1"/>
    </source>
</evidence>
<feature type="compositionally biased region" description="Polar residues" evidence="2">
    <location>
        <begin position="184"/>
        <end position="198"/>
    </location>
</feature>
<keyword evidence="5" id="KW-1185">Reference proteome</keyword>
<evidence type="ECO:0000259" key="3">
    <source>
        <dbReference type="PROSITE" id="PS50115"/>
    </source>
</evidence>
<dbReference type="PANTHER" id="PTHR45705:SF1">
    <property type="entry name" value="FI20236P1"/>
    <property type="match status" value="1"/>
</dbReference>
<feature type="region of interest" description="Disordered" evidence="2">
    <location>
        <begin position="421"/>
        <end position="488"/>
    </location>
</feature>
<dbReference type="SUPFAM" id="SSF57863">
    <property type="entry name" value="ArfGap/RecO-like zinc finger"/>
    <property type="match status" value="1"/>
</dbReference>
<protein>
    <submittedName>
        <fullName evidence="4">ArfGap-domain-containing protein</fullName>
    </submittedName>
</protein>
<feature type="compositionally biased region" description="Pro residues" evidence="2">
    <location>
        <begin position="445"/>
        <end position="458"/>
    </location>
</feature>
<dbReference type="FunFam" id="1.10.220.150:FF:000026">
    <property type="entry name" value="GTPase activating protein for Arf, putative"/>
    <property type="match status" value="1"/>
</dbReference>
<proteinExistence type="predicted"/>
<gene>
    <name evidence="4" type="ORF">NEOLEDRAFT_1137312</name>
</gene>
<dbReference type="GO" id="GO:0008270">
    <property type="term" value="F:zinc ion binding"/>
    <property type="evidence" value="ECO:0007669"/>
    <property type="project" value="UniProtKB-KW"/>
</dbReference>
<organism evidence="4 5">
    <name type="scientific">Neolentinus lepideus HHB14362 ss-1</name>
    <dbReference type="NCBI Taxonomy" id="1314782"/>
    <lineage>
        <taxon>Eukaryota</taxon>
        <taxon>Fungi</taxon>
        <taxon>Dikarya</taxon>
        <taxon>Basidiomycota</taxon>
        <taxon>Agaricomycotina</taxon>
        <taxon>Agaricomycetes</taxon>
        <taxon>Gloeophyllales</taxon>
        <taxon>Gloeophyllaceae</taxon>
        <taxon>Neolentinus</taxon>
    </lineage>
</organism>
<dbReference type="SMART" id="SM00105">
    <property type="entry name" value="ArfGap"/>
    <property type="match status" value="1"/>
</dbReference>
<evidence type="ECO:0000256" key="1">
    <source>
        <dbReference type="PROSITE-ProRule" id="PRU00288"/>
    </source>
</evidence>
<accession>A0A165QVV4</accession>
<dbReference type="Gene3D" id="1.10.220.150">
    <property type="entry name" value="Arf GTPase activating protein"/>
    <property type="match status" value="1"/>
</dbReference>
<feature type="region of interest" description="Disordered" evidence="2">
    <location>
        <begin position="135"/>
        <end position="223"/>
    </location>
</feature>
<dbReference type="InterPro" id="IPR037278">
    <property type="entry name" value="ARFGAP/RecO"/>
</dbReference>
<dbReference type="InterPro" id="IPR001164">
    <property type="entry name" value="ArfGAP_dom"/>
</dbReference>
<dbReference type="CDD" id="cd08204">
    <property type="entry name" value="ArfGap"/>
    <property type="match status" value="1"/>
</dbReference>
<keyword evidence="1" id="KW-0479">Metal-binding</keyword>